<dbReference type="GeneID" id="59317052"/>
<dbReference type="RefSeq" id="XP_036540174.1">
    <property type="nucleotide sequence ID" value="XM_036682334.1"/>
</dbReference>
<evidence type="ECO:0000313" key="4">
    <source>
        <dbReference type="Proteomes" id="UP000547976"/>
    </source>
</evidence>
<dbReference type="Proteomes" id="UP000547976">
    <property type="component" value="Unassembled WGS sequence"/>
</dbReference>
<feature type="domain" description="2EXR" evidence="2">
    <location>
        <begin position="6"/>
        <end position="117"/>
    </location>
</feature>
<dbReference type="AlphaFoldDB" id="A0A8H5Q3R6"/>
<organism evidence="3 4">
    <name type="scientific">Gibberella subglutinans</name>
    <name type="common">Fusarium subglutinans</name>
    <dbReference type="NCBI Taxonomy" id="42677"/>
    <lineage>
        <taxon>Eukaryota</taxon>
        <taxon>Fungi</taxon>
        <taxon>Dikarya</taxon>
        <taxon>Ascomycota</taxon>
        <taxon>Pezizomycotina</taxon>
        <taxon>Sordariomycetes</taxon>
        <taxon>Hypocreomycetidae</taxon>
        <taxon>Hypocreales</taxon>
        <taxon>Nectriaceae</taxon>
        <taxon>Fusarium</taxon>
        <taxon>Fusarium fujikuroi species complex</taxon>
    </lineage>
</organism>
<keyword evidence="4" id="KW-1185">Reference proteome</keyword>
<sequence>MAPDTFPKFLQLPKEIQILIWEAAVRPVPGNRHVHRFSIADYRVPQPTPTRPIKGRFLRLMHNKNFDYDSLNIASGLSLAIPTDDVAGNPNDSVCLTDSSLWTVCRESRRAMERHFAKNEWWSHIKSPFHPKRTAEPGQYDGQKGAAHTASYQDIDGIVKHITIDPDNDLVHLDPRWLEHVDWLNIGDSGFLSLVDETPSLERSGFSFLGSNIAMDYDPSVFHYVNDHKFHYNQIGLGMDSATFQDMITYLTEIAEVTVWFIDYSLVRAQHITSNLEEGRRQQDRNAHTRRVIFRSNDFIYTEVEREDIGTSWIPSNSDDEVNSGKKETAFDMLDTLSLILSDDNLGTFRVLACESVVGRMPQPRIPWAQRCACYPDILVPRMPPSTIKREGSESSSDISSSDLIAQT</sequence>
<proteinExistence type="predicted"/>
<dbReference type="OrthoDB" id="3596450at2759"/>
<dbReference type="Pfam" id="PF20150">
    <property type="entry name" value="2EXR"/>
    <property type="match status" value="1"/>
</dbReference>
<gene>
    <name evidence="3" type="ORF">FSUBG_4354</name>
</gene>
<protein>
    <submittedName>
        <fullName evidence="3">Glutathione s-transferase omega 2</fullName>
    </submittedName>
</protein>
<dbReference type="InterPro" id="IPR045518">
    <property type="entry name" value="2EXR"/>
</dbReference>
<comment type="caution">
    <text evidence="3">The sequence shown here is derived from an EMBL/GenBank/DDBJ whole genome shotgun (WGS) entry which is preliminary data.</text>
</comment>
<reference evidence="3 4" key="1">
    <citation type="submission" date="2020-05" db="EMBL/GenBank/DDBJ databases">
        <title>Identification and distribution of gene clusters putatively required for synthesis of sphingolipid metabolism inhibitors in phylogenetically diverse species of the filamentous fungus Fusarium.</title>
        <authorList>
            <person name="Kim H.-S."/>
            <person name="Busman M."/>
            <person name="Brown D.W."/>
            <person name="Divon H."/>
            <person name="Uhlig S."/>
            <person name="Proctor R.H."/>
        </authorList>
    </citation>
    <scope>NUCLEOTIDE SEQUENCE [LARGE SCALE GENOMIC DNA]</scope>
    <source>
        <strain evidence="3 4">NRRL 66333</strain>
    </source>
</reference>
<name>A0A8H5Q3R6_GIBSU</name>
<feature type="compositionally biased region" description="Low complexity" evidence="1">
    <location>
        <begin position="394"/>
        <end position="408"/>
    </location>
</feature>
<dbReference type="PANTHER" id="PTHR35910:SF1">
    <property type="entry name" value="2EXR DOMAIN-CONTAINING PROTEIN"/>
    <property type="match status" value="1"/>
</dbReference>
<keyword evidence="3" id="KW-0808">Transferase</keyword>
<evidence type="ECO:0000313" key="3">
    <source>
        <dbReference type="EMBL" id="KAF5608965.1"/>
    </source>
</evidence>
<dbReference type="EMBL" id="JAAOAV010000039">
    <property type="protein sequence ID" value="KAF5608965.1"/>
    <property type="molecule type" value="Genomic_DNA"/>
</dbReference>
<feature type="region of interest" description="Disordered" evidence="1">
    <location>
        <begin position="385"/>
        <end position="408"/>
    </location>
</feature>
<dbReference type="GO" id="GO:0016740">
    <property type="term" value="F:transferase activity"/>
    <property type="evidence" value="ECO:0007669"/>
    <property type="project" value="UniProtKB-KW"/>
</dbReference>
<accession>A0A8H5Q3R6</accession>
<evidence type="ECO:0000256" key="1">
    <source>
        <dbReference type="SAM" id="MobiDB-lite"/>
    </source>
</evidence>
<evidence type="ECO:0000259" key="2">
    <source>
        <dbReference type="Pfam" id="PF20150"/>
    </source>
</evidence>
<dbReference type="PANTHER" id="PTHR35910">
    <property type="entry name" value="2EXR DOMAIN-CONTAINING PROTEIN"/>
    <property type="match status" value="1"/>
</dbReference>